<evidence type="ECO:0000259" key="12">
    <source>
        <dbReference type="Pfam" id="PF00291"/>
    </source>
</evidence>
<dbReference type="Pfam" id="PF00291">
    <property type="entry name" value="PALP"/>
    <property type="match status" value="1"/>
</dbReference>
<dbReference type="InterPro" id="IPR006653">
    <property type="entry name" value="Trp_synth_b_CS"/>
</dbReference>
<dbReference type="SUPFAM" id="SSF53686">
    <property type="entry name" value="Tryptophan synthase beta subunit-like PLP-dependent enzymes"/>
    <property type="match status" value="1"/>
</dbReference>
<dbReference type="PANTHER" id="PTHR48077:SF3">
    <property type="entry name" value="TRYPTOPHAN SYNTHASE"/>
    <property type="match status" value="1"/>
</dbReference>
<comment type="similarity">
    <text evidence="3 11">Belongs to the TrpB family.</text>
</comment>
<dbReference type="EMBL" id="JBHLUU010000113">
    <property type="protein sequence ID" value="MFC0476895.1"/>
    <property type="molecule type" value="Genomic_DNA"/>
</dbReference>
<evidence type="ECO:0000313" key="14">
    <source>
        <dbReference type="Proteomes" id="UP001589738"/>
    </source>
</evidence>
<organism evidence="13 14">
    <name type="scientific">Robertmurraya beringensis</name>
    <dbReference type="NCBI Taxonomy" id="641660"/>
    <lineage>
        <taxon>Bacteria</taxon>
        <taxon>Bacillati</taxon>
        <taxon>Bacillota</taxon>
        <taxon>Bacilli</taxon>
        <taxon>Bacillales</taxon>
        <taxon>Bacillaceae</taxon>
        <taxon>Robertmurraya</taxon>
    </lineage>
</organism>
<evidence type="ECO:0000313" key="13">
    <source>
        <dbReference type="EMBL" id="MFC0476895.1"/>
    </source>
</evidence>
<keyword evidence="14" id="KW-1185">Reference proteome</keyword>
<dbReference type="GO" id="GO:0004834">
    <property type="term" value="F:tryptophan synthase activity"/>
    <property type="evidence" value="ECO:0007669"/>
    <property type="project" value="UniProtKB-EC"/>
</dbReference>
<evidence type="ECO:0000256" key="1">
    <source>
        <dbReference type="ARBA" id="ARBA00001933"/>
    </source>
</evidence>
<comment type="subunit">
    <text evidence="4 11">Tetramer of two alpha and two beta chains.</text>
</comment>
<keyword evidence="6 11" id="KW-0822">Tryptophan biosynthesis</keyword>
<evidence type="ECO:0000256" key="6">
    <source>
        <dbReference type="ARBA" id="ARBA00022822"/>
    </source>
</evidence>
<dbReference type="Gene3D" id="3.40.50.1100">
    <property type="match status" value="2"/>
</dbReference>
<keyword evidence="7 11" id="KW-0663">Pyridoxal phosphate</keyword>
<dbReference type="CDD" id="cd06446">
    <property type="entry name" value="Trp-synth_B"/>
    <property type="match status" value="1"/>
</dbReference>
<keyword evidence="9 11" id="KW-0456">Lyase</keyword>
<dbReference type="HAMAP" id="MF_00133">
    <property type="entry name" value="Trp_synth_beta"/>
    <property type="match status" value="1"/>
</dbReference>
<dbReference type="PIRSF" id="PIRSF001413">
    <property type="entry name" value="Trp_syn_beta"/>
    <property type="match status" value="1"/>
</dbReference>
<dbReference type="Proteomes" id="UP001589738">
    <property type="component" value="Unassembled WGS sequence"/>
</dbReference>
<evidence type="ECO:0000256" key="7">
    <source>
        <dbReference type="ARBA" id="ARBA00022898"/>
    </source>
</evidence>
<evidence type="ECO:0000256" key="5">
    <source>
        <dbReference type="ARBA" id="ARBA00022605"/>
    </source>
</evidence>
<protein>
    <recommendedName>
        <fullName evidence="11">Tryptophan synthase beta chain</fullName>
        <ecNumber evidence="11">4.2.1.20</ecNumber>
    </recommendedName>
</protein>
<evidence type="ECO:0000256" key="3">
    <source>
        <dbReference type="ARBA" id="ARBA00009982"/>
    </source>
</evidence>
<comment type="cofactor">
    <cofactor evidence="1 11">
        <name>pyridoxal 5'-phosphate</name>
        <dbReference type="ChEBI" id="CHEBI:597326"/>
    </cofactor>
</comment>
<dbReference type="PANTHER" id="PTHR48077">
    <property type="entry name" value="TRYPTOPHAN SYNTHASE-RELATED"/>
    <property type="match status" value="1"/>
</dbReference>
<dbReference type="InterPro" id="IPR006654">
    <property type="entry name" value="Trp_synth_beta"/>
</dbReference>
<dbReference type="NCBIfam" id="TIGR00263">
    <property type="entry name" value="trpB"/>
    <property type="match status" value="1"/>
</dbReference>
<accession>A0ABV6KU94</accession>
<dbReference type="PROSITE" id="PS00168">
    <property type="entry name" value="TRP_SYNTHASE_BETA"/>
    <property type="match status" value="1"/>
</dbReference>
<evidence type="ECO:0000256" key="4">
    <source>
        <dbReference type="ARBA" id="ARBA00011270"/>
    </source>
</evidence>
<keyword evidence="8 11" id="KW-0057">Aromatic amino acid biosynthesis</keyword>
<feature type="modified residue" description="N6-(pyridoxal phosphate)lysine" evidence="11">
    <location>
        <position position="92"/>
    </location>
</feature>
<dbReference type="EC" id="4.2.1.20" evidence="11"/>
<dbReference type="InterPro" id="IPR023026">
    <property type="entry name" value="Trp_synth_beta/beta-like"/>
</dbReference>
<comment type="catalytic activity">
    <reaction evidence="10 11">
        <text>(1S,2R)-1-C-(indol-3-yl)glycerol 3-phosphate + L-serine = D-glyceraldehyde 3-phosphate + L-tryptophan + H2O</text>
        <dbReference type="Rhea" id="RHEA:10532"/>
        <dbReference type="ChEBI" id="CHEBI:15377"/>
        <dbReference type="ChEBI" id="CHEBI:33384"/>
        <dbReference type="ChEBI" id="CHEBI:57912"/>
        <dbReference type="ChEBI" id="CHEBI:58866"/>
        <dbReference type="ChEBI" id="CHEBI:59776"/>
        <dbReference type="EC" id="4.2.1.20"/>
    </reaction>
</comment>
<name>A0ABV6KU94_9BACI</name>
<comment type="caution">
    <text evidence="13">The sequence shown here is derived from an EMBL/GenBank/DDBJ whole genome shotgun (WGS) entry which is preliminary data.</text>
</comment>
<evidence type="ECO:0000256" key="9">
    <source>
        <dbReference type="ARBA" id="ARBA00023239"/>
    </source>
</evidence>
<evidence type="ECO:0000256" key="11">
    <source>
        <dbReference type="HAMAP-Rule" id="MF_00133"/>
    </source>
</evidence>
<evidence type="ECO:0000256" key="10">
    <source>
        <dbReference type="ARBA" id="ARBA00049047"/>
    </source>
</evidence>
<reference evidence="13 14" key="1">
    <citation type="submission" date="2024-09" db="EMBL/GenBank/DDBJ databases">
        <authorList>
            <person name="Sun Q."/>
            <person name="Mori K."/>
        </authorList>
    </citation>
    <scope>NUCLEOTIDE SEQUENCE [LARGE SCALE GENOMIC DNA]</scope>
    <source>
        <strain evidence="13 14">CGMCC 1.9126</strain>
    </source>
</reference>
<evidence type="ECO:0000256" key="8">
    <source>
        <dbReference type="ARBA" id="ARBA00023141"/>
    </source>
</evidence>
<evidence type="ECO:0000256" key="2">
    <source>
        <dbReference type="ARBA" id="ARBA00004733"/>
    </source>
</evidence>
<sequence>MTTYVMPDEKGHFGIYGGRFVPETLMQAVLELGKAYEEAKNDESFQQDLAYLLKEYVGRETPLYFAENLSKHAKGAKIYLKREDLNHTGAHKINNTVGQALLAVRMGKKKIVAETGAGQHGVATATVCALLNLECVIFMGEEDIKRQQLNVFRMELLGAKVVSVTSGSRTLKDACNEALRYWVSNVTDTHYILGSVMGPHPFPMMVRDFQSVIGKETKQQYNEKFGKNPEAIVACIGGGSNSMGMFYPFIEDSEVKLIGVEAAGHGINTEQHAASLTKGKPGVLHGALMYLLQDHAGQIQEAHSISAGLDYPGVGPEHSYLKDIGRVQYESITDEEALEALKLLCRLEGIIPALESAHAVAYALKHAQTMTKNESIVVCLSGRGDKDVQTIQANMKEAL</sequence>
<feature type="domain" description="Tryptophan synthase beta chain-like PALP" evidence="12">
    <location>
        <begin position="58"/>
        <end position="382"/>
    </location>
</feature>
<dbReference type="RefSeq" id="WP_160548620.1">
    <property type="nucleotide sequence ID" value="NZ_JBHLUU010000113.1"/>
</dbReference>
<comment type="function">
    <text evidence="11">The beta subunit is responsible for the synthesis of L-tryptophan from indole and L-serine.</text>
</comment>
<gene>
    <name evidence="11 13" type="primary">trpB</name>
    <name evidence="13" type="ORF">ACFFHF_16960</name>
</gene>
<dbReference type="InterPro" id="IPR036052">
    <property type="entry name" value="TrpB-like_PALP_sf"/>
</dbReference>
<keyword evidence="5 11" id="KW-0028">Amino-acid biosynthesis</keyword>
<dbReference type="InterPro" id="IPR001926">
    <property type="entry name" value="TrpB-like_PALP"/>
</dbReference>
<proteinExistence type="inferred from homology"/>
<comment type="pathway">
    <text evidence="2 11">Amino-acid biosynthesis; L-tryptophan biosynthesis; L-tryptophan from chorismate: step 5/5.</text>
</comment>